<keyword evidence="10" id="KW-1185">Reference proteome</keyword>
<dbReference type="STRING" id="392015.SAMN05421543_10585"/>
<comment type="subunit">
    <text evidence="6">RNAP is composed of a core of 2 alpha, a beta and a beta' subunits. The core is associated with a delta subunit and one of several sigma factors.</text>
</comment>
<accession>A0A1I7HSX6</accession>
<evidence type="ECO:0000313" key="10">
    <source>
        <dbReference type="Proteomes" id="UP000183508"/>
    </source>
</evidence>
<dbReference type="eggNOG" id="COG3343">
    <property type="taxonomic scope" value="Bacteria"/>
</dbReference>
<feature type="region of interest" description="Disordered" evidence="7">
    <location>
        <begin position="90"/>
        <end position="184"/>
    </location>
</feature>
<evidence type="ECO:0000256" key="4">
    <source>
        <dbReference type="ARBA" id="ARBA00022695"/>
    </source>
</evidence>
<dbReference type="GO" id="GO:0006355">
    <property type="term" value="P:regulation of DNA-templated transcription"/>
    <property type="evidence" value="ECO:0007669"/>
    <property type="project" value="UniProtKB-UniRule"/>
</dbReference>
<keyword evidence="2 6" id="KW-0240">DNA-directed RNA polymerase</keyword>
<name>A0A1I7HSX6_9BACL</name>
<dbReference type="Proteomes" id="UP000183508">
    <property type="component" value="Unassembled WGS sequence"/>
</dbReference>
<evidence type="ECO:0000256" key="7">
    <source>
        <dbReference type="SAM" id="MobiDB-lite"/>
    </source>
</evidence>
<evidence type="ECO:0000256" key="5">
    <source>
        <dbReference type="ARBA" id="ARBA00023163"/>
    </source>
</evidence>
<evidence type="ECO:0000256" key="2">
    <source>
        <dbReference type="ARBA" id="ARBA00022478"/>
    </source>
</evidence>
<comment type="similarity">
    <text evidence="1 6">Belongs to the RpoE family.</text>
</comment>
<protein>
    <recommendedName>
        <fullName evidence="6">Probable DNA-directed RNA polymerase subunit delta</fullName>
    </recommendedName>
    <alternativeName>
        <fullName evidence="6">RNAP delta factor</fullName>
    </alternativeName>
</protein>
<dbReference type="NCBIfam" id="TIGR04567">
    <property type="entry name" value="RNAP_delt_lowGC"/>
    <property type="match status" value="1"/>
</dbReference>
<dbReference type="OrthoDB" id="401223at2"/>
<evidence type="ECO:0000256" key="3">
    <source>
        <dbReference type="ARBA" id="ARBA00022679"/>
    </source>
</evidence>
<proteinExistence type="inferred from homology"/>
<dbReference type="GO" id="GO:0000428">
    <property type="term" value="C:DNA-directed RNA polymerase complex"/>
    <property type="evidence" value="ECO:0007669"/>
    <property type="project" value="UniProtKB-KW"/>
</dbReference>
<organism evidence="9 10">
    <name type="scientific">Alicyclobacillus macrosporangiidus</name>
    <dbReference type="NCBI Taxonomy" id="392015"/>
    <lineage>
        <taxon>Bacteria</taxon>
        <taxon>Bacillati</taxon>
        <taxon>Bacillota</taxon>
        <taxon>Bacilli</taxon>
        <taxon>Bacillales</taxon>
        <taxon>Alicyclobacillaceae</taxon>
        <taxon>Alicyclobacillus</taxon>
    </lineage>
</organism>
<gene>
    <name evidence="6" type="primary">rpoE</name>
    <name evidence="9" type="ORF">SAMN05421543_10585</name>
</gene>
<dbReference type="HAMAP" id="MF_00357">
    <property type="entry name" value="RNApol_bact_RpoE"/>
    <property type="match status" value="1"/>
</dbReference>
<dbReference type="AlphaFoldDB" id="A0A1I7HSX6"/>
<keyword evidence="5 6" id="KW-0804">Transcription</keyword>
<keyword evidence="4 6" id="KW-0548">Nucleotidyltransferase</keyword>
<dbReference type="PROSITE" id="PS51913">
    <property type="entry name" value="HTH_HARE"/>
    <property type="match status" value="1"/>
</dbReference>
<evidence type="ECO:0000256" key="6">
    <source>
        <dbReference type="HAMAP-Rule" id="MF_00357"/>
    </source>
</evidence>
<evidence type="ECO:0000313" key="9">
    <source>
        <dbReference type="EMBL" id="SFU63787.1"/>
    </source>
</evidence>
<dbReference type="InterPro" id="IPR007759">
    <property type="entry name" value="Asxl_HARE-HTH"/>
</dbReference>
<dbReference type="RefSeq" id="WP_074950619.1">
    <property type="nucleotide sequence ID" value="NZ_FPBV01000005.1"/>
</dbReference>
<sequence length="184" mass="21566">MAVTIAKTPEEIRELPLVELAWEILRTTREPYYFRDLMKEIQELRGMSDEEVMDVIARLYTEINIDGRFVCIGRNVWGLKRWYSTEKTDERSQTSKRFVRASGDAFSDDDDLDEYEEDVDEAELDGIVEEGLDEEAKPDEEFDGDITEEEEELPFVDEEEPEEDLLGDELAEEEPEDTDEEDEY</sequence>
<dbReference type="GO" id="GO:0006351">
    <property type="term" value="P:DNA-templated transcription"/>
    <property type="evidence" value="ECO:0007669"/>
    <property type="project" value="InterPro"/>
</dbReference>
<evidence type="ECO:0000259" key="8">
    <source>
        <dbReference type="PROSITE" id="PS51913"/>
    </source>
</evidence>
<dbReference type="InterPro" id="IPR029757">
    <property type="entry name" value="RpoE"/>
</dbReference>
<reference evidence="10" key="1">
    <citation type="submission" date="2016-10" db="EMBL/GenBank/DDBJ databases">
        <authorList>
            <person name="Varghese N."/>
        </authorList>
    </citation>
    <scope>NUCLEOTIDE SEQUENCE [LARGE SCALE GENOMIC DNA]</scope>
    <source>
        <strain evidence="10">DSM 17980</strain>
    </source>
</reference>
<comment type="function">
    <text evidence="6">Participates in both the initiation and recycling phases of transcription. In the presence of the delta subunit, RNAP displays an increased specificity of transcription, a decreased affinity for nucleic acids, and an increased efficiency of RNA synthesis because of enhanced recycling.</text>
</comment>
<dbReference type="Pfam" id="PF05066">
    <property type="entry name" value="HARE-HTH"/>
    <property type="match status" value="1"/>
</dbReference>
<dbReference type="InterPro" id="IPR038087">
    <property type="entry name" value="RNAP_delta_N_dom_sf"/>
</dbReference>
<feature type="compositionally biased region" description="Acidic residues" evidence="7">
    <location>
        <begin position="106"/>
        <end position="184"/>
    </location>
</feature>
<evidence type="ECO:0000256" key="1">
    <source>
        <dbReference type="ARBA" id="ARBA00009828"/>
    </source>
</evidence>
<feature type="domain" description="HTH HARE-type" evidence="8">
    <location>
        <begin position="15"/>
        <end position="82"/>
    </location>
</feature>
<dbReference type="EMBL" id="FPBV01000005">
    <property type="protein sequence ID" value="SFU63787.1"/>
    <property type="molecule type" value="Genomic_DNA"/>
</dbReference>
<dbReference type="Gene3D" id="1.10.10.1250">
    <property type="entry name" value="RNA polymerase, subunit delta, N-terminal domain"/>
    <property type="match status" value="1"/>
</dbReference>
<dbReference type="GO" id="GO:0003899">
    <property type="term" value="F:DNA-directed RNA polymerase activity"/>
    <property type="evidence" value="ECO:0007669"/>
    <property type="project" value="UniProtKB-UniRule"/>
</dbReference>
<keyword evidence="3 6" id="KW-0808">Transferase</keyword>